<protein>
    <submittedName>
        <fullName evidence="4">Putative ovule protein</fullName>
    </submittedName>
</protein>
<dbReference type="Gene3D" id="3.40.50.300">
    <property type="entry name" value="P-loop containing nucleotide triphosphate hydrolases"/>
    <property type="match status" value="1"/>
</dbReference>
<dbReference type="Pfam" id="PF00005">
    <property type="entry name" value="ABC_tran"/>
    <property type="match status" value="1"/>
</dbReference>
<dbReference type="SUPFAM" id="SSF52540">
    <property type="entry name" value="P-loop containing nucleoside triphosphate hydrolases"/>
    <property type="match status" value="1"/>
</dbReference>
<organism evidence="4">
    <name type="scientific">Solanum chacoense</name>
    <name type="common">Chaco potato</name>
    <dbReference type="NCBI Taxonomy" id="4108"/>
    <lineage>
        <taxon>Eukaryota</taxon>
        <taxon>Viridiplantae</taxon>
        <taxon>Streptophyta</taxon>
        <taxon>Embryophyta</taxon>
        <taxon>Tracheophyta</taxon>
        <taxon>Spermatophyta</taxon>
        <taxon>Magnoliopsida</taxon>
        <taxon>eudicotyledons</taxon>
        <taxon>Gunneridae</taxon>
        <taxon>Pentapetalae</taxon>
        <taxon>asterids</taxon>
        <taxon>lamiids</taxon>
        <taxon>Solanales</taxon>
        <taxon>Solanaceae</taxon>
        <taxon>Solanoideae</taxon>
        <taxon>Solaneae</taxon>
        <taxon>Solanum</taxon>
    </lineage>
</organism>
<comment type="similarity">
    <text evidence="1">Belongs to the ABC transporter superfamily. ABCG family. Eye pigment precursor importer (TC 3.A.1.204) subfamily.</text>
</comment>
<dbReference type="EMBL" id="GEDG01024082">
    <property type="protein sequence ID" value="JAP16244.1"/>
    <property type="molecule type" value="Transcribed_RNA"/>
</dbReference>
<dbReference type="GO" id="GO:0016887">
    <property type="term" value="F:ATP hydrolysis activity"/>
    <property type="evidence" value="ECO:0007669"/>
    <property type="project" value="InterPro"/>
</dbReference>
<keyword evidence="2" id="KW-0813">Transport</keyword>
<evidence type="ECO:0000259" key="3">
    <source>
        <dbReference type="Pfam" id="PF00005"/>
    </source>
</evidence>
<proteinExistence type="inferred from homology"/>
<accession>A0A0V0H7D2</accession>
<name>A0A0V0H7D2_SOLCH</name>
<dbReference type="PANTHER" id="PTHR48042">
    <property type="entry name" value="ABC TRANSPORTER G FAMILY MEMBER 11"/>
    <property type="match status" value="1"/>
</dbReference>
<dbReference type="GO" id="GO:0005524">
    <property type="term" value="F:ATP binding"/>
    <property type="evidence" value="ECO:0007669"/>
    <property type="project" value="InterPro"/>
</dbReference>
<reference evidence="4" key="1">
    <citation type="submission" date="2015-12" db="EMBL/GenBank/DDBJ databases">
        <title>Gene expression during late stages of embryo sac development: a critical building block for successful pollen-pistil interactions.</title>
        <authorList>
            <person name="Liu Y."/>
            <person name="Joly V."/>
            <person name="Sabar M."/>
            <person name="Matton D.P."/>
        </authorList>
    </citation>
    <scope>NUCLEOTIDE SEQUENCE</scope>
</reference>
<dbReference type="PANTHER" id="PTHR48042:SF33">
    <property type="entry name" value="ABC TRANSPORTER G FAMILY MEMBER 11-LIKE ISOFORM X1"/>
    <property type="match status" value="1"/>
</dbReference>
<evidence type="ECO:0000313" key="4">
    <source>
        <dbReference type="EMBL" id="JAP16244.1"/>
    </source>
</evidence>
<evidence type="ECO:0000256" key="2">
    <source>
        <dbReference type="ARBA" id="ARBA00022448"/>
    </source>
</evidence>
<dbReference type="InterPro" id="IPR003439">
    <property type="entry name" value="ABC_transporter-like_ATP-bd"/>
</dbReference>
<dbReference type="InterPro" id="IPR052215">
    <property type="entry name" value="Plant_ABCG"/>
</dbReference>
<feature type="domain" description="ABC transporter" evidence="3">
    <location>
        <begin position="52"/>
        <end position="110"/>
    </location>
</feature>
<evidence type="ECO:0000256" key="1">
    <source>
        <dbReference type="ARBA" id="ARBA00005814"/>
    </source>
</evidence>
<dbReference type="InterPro" id="IPR027417">
    <property type="entry name" value="P-loop_NTPase"/>
</dbReference>
<dbReference type="AlphaFoldDB" id="A0A0V0H7D2"/>
<sequence>MTSVNLDMELQEVELNNAEKGQMGSKSGGVFLTWNDLWVTVSTKKGGSKSILKGLTGYARPSELLAVMGPSGCGKSTLLDSLADGHLPGRLDFSTRQSGEILINGHKQKLSYGTSDYRTNQNQIGEP</sequence>